<dbReference type="InterPro" id="IPR000719">
    <property type="entry name" value="Prot_kinase_dom"/>
</dbReference>
<keyword evidence="5" id="KW-1185">Reference proteome</keyword>
<comment type="caution">
    <text evidence="4">The sequence shown here is derived from an EMBL/GenBank/DDBJ whole genome shotgun (WGS) entry which is preliminary data.</text>
</comment>
<dbReference type="GO" id="GO:0004672">
    <property type="term" value="F:protein kinase activity"/>
    <property type="evidence" value="ECO:0007669"/>
    <property type="project" value="InterPro"/>
</dbReference>
<gene>
    <name evidence="4" type="ORF">CYCCA115_LOCUS9093</name>
</gene>
<feature type="region of interest" description="Disordered" evidence="2">
    <location>
        <begin position="118"/>
        <end position="147"/>
    </location>
</feature>
<dbReference type="SUPFAM" id="SSF56112">
    <property type="entry name" value="Protein kinase-like (PK-like)"/>
    <property type="match status" value="1"/>
</dbReference>
<evidence type="ECO:0000313" key="4">
    <source>
        <dbReference type="EMBL" id="CAJ1944882.1"/>
    </source>
</evidence>
<dbReference type="PANTHER" id="PTHR15853:SF0">
    <property type="entry name" value="THIOREDOXIN-RELATED TRANSMEMBRANE PROTEIN 2"/>
    <property type="match status" value="1"/>
</dbReference>
<dbReference type="EMBL" id="CAKOGP040001269">
    <property type="protein sequence ID" value="CAJ1944882.1"/>
    <property type="molecule type" value="Genomic_DNA"/>
</dbReference>
<proteinExistence type="predicted"/>
<dbReference type="Proteomes" id="UP001295423">
    <property type="component" value="Unassembled WGS sequence"/>
</dbReference>
<name>A0AAD2CT14_9STRA</name>
<evidence type="ECO:0000256" key="1">
    <source>
        <dbReference type="SAM" id="Coils"/>
    </source>
</evidence>
<organism evidence="4 5">
    <name type="scientific">Cylindrotheca closterium</name>
    <dbReference type="NCBI Taxonomy" id="2856"/>
    <lineage>
        <taxon>Eukaryota</taxon>
        <taxon>Sar</taxon>
        <taxon>Stramenopiles</taxon>
        <taxon>Ochrophyta</taxon>
        <taxon>Bacillariophyta</taxon>
        <taxon>Bacillariophyceae</taxon>
        <taxon>Bacillariophycidae</taxon>
        <taxon>Bacillariales</taxon>
        <taxon>Bacillariaceae</taxon>
        <taxon>Cylindrotheca</taxon>
    </lineage>
</organism>
<dbReference type="GO" id="GO:0005524">
    <property type="term" value="F:ATP binding"/>
    <property type="evidence" value="ECO:0007669"/>
    <property type="project" value="InterPro"/>
</dbReference>
<evidence type="ECO:0000259" key="3">
    <source>
        <dbReference type="PROSITE" id="PS50011"/>
    </source>
</evidence>
<evidence type="ECO:0000313" key="5">
    <source>
        <dbReference type="Proteomes" id="UP001295423"/>
    </source>
</evidence>
<feature type="coiled-coil region" evidence="1">
    <location>
        <begin position="2"/>
        <end position="81"/>
    </location>
</feature>
<dbReference type="PROSITE" id="PS50011">
    <property type="entry name" value="PROTEIN_KINASE_DOM"/>
    <property type="match status" value="1"/>
</dbReference>
<dbReference type="PANTHER" id="PTHR15853">
    <property type="entry name" value="THIOREDOXIN-RELATED"/>
    <property type="match status" value="1"/>
</dbReference>
<dbReference type="Gene3D" id="1.10.510.10">
    <property type="entry name" value="Transferase(Phosphotransferase) domain 1"/>
    <property type="match status" value="1"/>
</dbReference>
<keyword evidence="1" id="KW-0175">Coiled coil</keyword>
<feature type="domain" description="Protein kinase" evidence="3">
    <location>
        <begin position="270"/>
        <end position="624"/>
    </location>
</feature>
<dbReference type="GO" id="GO:0015036">
    <property type="term" value="F:disulfide oxidoreductase activity"/>
    <property type="evidence" value="ECO:0007669"/>
    <property type="project" value="TreeGrafter"/>
</dbReference>
<dbReference type="AlphaFoldDB" id="A0AAD2CT14"/>
<dbReference type="InterPro" id="IPR039101">
    <property type="entry name" value="TMX2"/>
</dbReference>
<protein>
    <recommendedName>
        <fullName evidence="3">Protein kinase domain-containing protein</fullName>
    </recommendedName>
</protein>
<reference evidence="4" key="1">
    <citation type="submission" date="2023-08" db="EMBL/GenBank/DDBJ databases">
        <authorList>
            <person name="Audoor S."/>
            <person name="Bilcke G."/>
        </authorList>
    </citation>
    <scope>NUCLEOTIDE SEQUENCE</scope>
</reference>
<sequence length="624" mass="70124">MSASVEQEIEQVGEAIARVENEIEEINEKLKNPTISDVDKAYYRQKESQLWQKEDRLRQEKSQLREEKDRLRQKKLLLIERTPVPNAVNNGNTMAMGIAHDPNSLGGLPPRTPRATTTRAFVPPSTGKDKADTPVVSGPPSTSEGKEEGLAYASLDDNTHMQCTSHPLCVELLEVLEKAISEEENGTMDAKFRHAASYVHQVRKWSGKDDNLPKGVAKNERIYTGAMATAINSVLEEGYTVLHQGCIGTGFTHSDLSCRRISKDVTDKSWPTTLLVGEGKNGAVGLRAETRGQLVNQLLRHRAIDTEHLEKDINGPVLLLAFNLETVEIDLAFPTTFGGKLAQDKVVSLQDKNTDQKKEAFWTVQIVRMNIAPIQNLSIMLCFIARGLKKVDAQQYKTARVQMKLPIAKSDSWSCSNDMGDVWYYGENVTIRKDKRWPPSQKLLNCLGEPYTHWKVSKGPFAISVLKYPFIEGASNKPHKDGWVQILTQVQAMHGQNFVHGDLLPRNVIFTNDEGCNDKGYVIDFDLTREVLGKGETYVMGYNNVDFVAFRHPDAVAGKQMDKEHDIHSLRMMSKYFFNIRDDRLDKCNIGELIAWFSKHTKSAQNVCDKKLLDNEASGSPDRP</sequence>
<dbReference type="InterPro" id="IPR011009">
    <property type="entry name" value="Kinase-like_dom_sf"/>
</dbReference>
<dbReference type="Pfam" id="PF06293">
    <property type="entry name" value="Kdo"/>
    <property type="match status" value="1"/>
</dbReference>
<accession>A0AAD2CT14</accession>
<evidence type="ECO:0000256" key="2">
    <source>
        <dbReference type="SAM" id="MobiDB-lite"/>
    </source>
</evidence>